<organism evidence="1">
    <name type="scientific">marine sediment metagenome</name>
    <dbReference type="NCBI Taxonomy" id="412755"/>
    <lineage>
        <taxon>unclassified sequences</taxon>
        <taxon>metagenomes</taxon>
        <taxon>ecological metagenomes</taxon>
    </lineage>
</organism>
<reference evidence="1" key="1">
    <citation type="journal article" date="2015" name="Nature">
        <title>Complex archaea that bridge the gap between prokaryotes and eukaryotes.</title>
        <authorList>
            <person name="Spang A."/>
            <person name="Saw J.H."/>
            <person name="Jorgensen S.L."/>
            <person name="Zaremba-Niedzwiedzka K."/>
            <person name="Martijn J."/>
            <person name="Lind A.E."/>
            <person name="van Eijk R."/>
            <person name="Schleper C."/>
            <person name="Guy L."/>
            <person name="Ettema T.J."/>
        </authorList>
    </citation>
    <scope>NUCLEOTIDE SEQUENCE</scope>
</reference>
<dbReference type="AlphaFoldDB" id="A0A0F9JA25"/>
<dbReference type="EMBL" id="LAZR01018558">
    <property type="protein sequence ID" value="KKL95942.1"/>
    <property type="molecule type" value="Genomic_DNA"/>
</dbReference>
<proteinExistence type="predicted"/>
<sequence length="123" mass="14348">MSAATVTTKLEKVALARHKLTLDRPKLVRKVQQLLRDSNGNEAKVELVIRWIMARDQEDFDPTRLSYDKFYAVAHGIDCPAETAWADRLWEYELALEDDPATERLRSTLTYWLDYWTDAALVY</sequence>
<feature type="non-terminal residue" evidence="1">
    <location>
        <position position="123"/>
    </location>
</feature>
<gene>
    <name evidence="1" type="ORF">LCGC14_1849520</name>
</gene>
<evidence type="ECO:0000313" key="1">
    <source>
        <dbReference type="EMBL" id="KKL95942.1"/>
    </source>
</evidence>
<accession>A0A0F9JA25</accession>
<comment type="caution">
    <text evidence="1">The sequence shown here is derived from an EMBL/GenBank/DDBJ whole genome shotgun (WGS) entry which is preliminary data.</text>
</comment>
<protein>
    <submittedName>
        <fullName evidence="1">Uncharacterized protein</fullName>
    </submittedName>
</protein>
<name>A0A0F9JA25_9ZZZZ</name>